<proteinExistence type="predicted"/>
<reference evidence="1" key="1">
    <citation type="submission" date="2018-02" db="EMBL/GenBank/DDBJ databases">
        <title>Rhizophora mucronata_Transcriptome.</title>
        <authorList>
            <person name="Meera S.P."/>
            <person name="Sreeshan A."/>
            <person name="Augustine A."/>
        </authorList>
    </citation>
    <scope>NUCLEOTIDE SEQUENCE</scope>
    <source>
        <tissue evidence="1">Leaf</tissue>
    </source>
</reference>
<dbReference type="EMBL" id="GGEC01071417">
    <property type="protein sequence ID" value="MBX51901.1"/>
    <property type="molecule type" value="Transcribed_RNA"/>
</dbReference>
<name>A0A2P2PBB2_RHIMU</name>
<sequence length="33" mass="3484">MLSATVPPLTLVTSTKTSQLCLQLGMKIAEGHN</sequence>
<evidence type="ECO:0000313" key="1">
    <source>
        <dbReference type="EMBL" id="MBX51901.1"/>
    </source>
</evidence>
<accession>A0A2P2PBB2</accession>
<protein>
    <submittedName>
        <fullName evidence="1">Uncharacterized protein</fullName>
    </submittedName>
</protein>
<organism evidence="1">
    <name type="scientific">Rhizophora mucronata</name>
    <name type="common">Asiatic mangrove</name>
    <dbReference type="NCBI Taxonomy" id="61149"/>
    <lineage>
        <taxon>Eukaryota</taxon>
        <taxon>Viridiplantae</taxon>
        <taxon>Streptophyta</taxon>
        <taxon>Embryophyta</taxon>
        <taxon>Tracheophyta</taxon>
        <taxon>Spermatophyta</taxon>
        <taxon>Magnoliopsida</taxon>
        <taxon>eudicotyledons</taxon>
        <taxon>Gunneridae</taxon>
        <taxon>Pentapetalae</taxon>
        <taxon>rosids</taxon>
        <taxon>fabids</taxon>
        <taxon>Malpighiales</taxon>
        <taxon>Rhizophoraceae</taxon>
        <taxon>Rhizophora</taxon>
    </lineage>
</organism>
<dbReference type="AlphaFoldDB" id="A0A2P2PBB2"/>